<dbReference type="PANTHER" id="PTHR48025:SF7">
    <property type="entry name" value="RNA-BINDING (RRM_RBD_RNP MOTIFS) FAMILY PROTEIN"/>
    <property type="match status" value="1"/>
</dbReference>
<keyword evidence="1 2" id="KW-0694">RNA-binding</keyword>
<reference evidence="5" key="1">
    <citation type="submission" date="2007-06" db="EMBL/GenBank/DDBJ databases">
        <title>Full length cDNA sequences from Sitka Spruce (Picea sitchensis).</title>
        <authorList>
            <person name="Ralph S.G."/>
            <person name="Chun H.E."/>
            <person name="Liao N."/>
            <person name="Ali J."/>
            <person name="Reid K."/>
            <person name="Kolosova N."/>
            <person name="Cooper N."/>
            <person name="Cullis C."/>
            <person name="Jancsik S."/>
            <person name="Moore R."/>
            <person name="Mayo M."/>
            <person name="Wagner S."/>
            <person name="Holt R.A."/>
            <person name="Jones S.J.M."/>
            <person name="Marra M.A."/>
            <person name="Ritland C.E."/>
            <person name="Ritland K."/>
            <person name="Bohlmann J."/>
        </authorList>
    </citation>
    <scope>NUCLEOTIDE SEQUENCE</scope>
    <source>
        <tissue evidence="5">Green portion of the leader tissue</tissue>
    </source>
</reference>
<evidence type="ECO:0000259" key="4">
    <source>
        <dbReference type="PROSITE" id="PS50102"/>
    </source>
</evidence>
<feature type="domain" description="RRM" evidence="4">
    <location>
        <begin position="189"/>
        <end position="267"/>
    </location>
</feature>
<feature type="domain" description="RRM" evidence="4">
    <location>
        <begin position="94"/>
        <end position="172"/>
    </location>
</feature>
<dbReference type="AlphaFoldDB" id="B8LMB6"/>
<evidence type="ECO:0000256" key="2">
    <source>
        <dbReference type="PROSITE-ProRule" id="PRU00176"/>
    </source>
</evidence>
<evidence type="ECO:0000256" key="3">
    <source>
        <dbReference type="SAM" id="MobiDB-lite"/>
    </source>
</evidence>
<feature type="domain" description="RRM" evidence="4">
    <location>
        <begin position="305"/>
        <end position="383"/>
    </location>
</feature>
<dbReference type="Pfam" id="PF00076">
    <property type="entry name" value="RRM_1"/>
    <property type="match status" value="3"/>
</dbReference>
<protein>
    <recommendedName>
        <fullName evidence="4">RRM domain-containing protein</fullName>
    </recommendedName>
</protein>
<organism evidence="5">
    <name type="scientific">Picea sitchensis</name>
    <name type="common">Sitka spruce</name>
    <name type="synonym">Pinus sitchensis</name>
    <dbReference type="NCBI Taxonomy" id="3332"/>
    <lineage>
        <taxon>Eukaryota</taxon>
        <taxon>Viridiplantae</taxon>
        <taxon>Streptophyta</taxon>
        <taxon>Embryophyta</taxon>
        <taxon>Tracheophyta</taxon>
        <taxon>Spermatophyta</taxon>
        <taxon>Pinopsida</taxon>
        <taxon>Pinidae</taxon>
        <taxon>Conifers I</taxon>
        <taxon>Pinales</taxon>
        <taxon>Pinaceae</taxon>
        <taxon>Picea</taxon>
    </lineage>
</organism>
<sequence length="387" mass="43066">MAASSCYCIPANTHLNLNHKTNVLPLLRMSSVKISMRPRCSLQLSHVLARRKVFRITALAQEETQITEQSVPEEEETNKERQPKNEEELPPRRTKLYVGNLPRSCDIAQLTQLFQEFGTVESVEVVRNEETGISRGFAFVTMSTVKEAKSAIEKLQGSDLGGRDMIVNFPAKVLSKKKETDDSYIETPYQLFVGNLAWSVKKEILKSLFSQHGNVSAAKVIYSGKGGVPRAFGFVCLSSQSEMEDAIVSLHGKEFHGRNLKVRQARPTSKDMVVSDVEENIAKPSTMVEDSMTETVKATFVGSAYGVYVSNLSLSVKNKALSELFSQHGNVLDARVLYARKAGRSRPYGFVNFSSQAEVEAAIAALDKKEFYERKLVVKEAKVKSQL</sequence>
<evidence type="ECO:0000313" key="5">
    <source>
        <dbReference type="EMBL" id="ABR16796.1"/>
    </source>
</evidence>
<accession>B8LMB6</accession>
<dbReference type="EMBL" id="EF676928">
    <property type="protein sequence ID" value="ABR16796.1"/>
    <property type="molecule type" value="mRNA"/>
</dbReference>
<name>B8LMB6_PICSI</name>
<dbReference type="Gene3D" id="3.30.70.330">
    <property type="match status" value="3"/>
</dbReference>
<proteinExistence type="evidence at transcript level"/>
<dbReference type="GO" id="GO:0003729">
    <property type="term" value="F:mRNA binding"/>
    <property type="evidence" value="ECO:0007669"/>
    <property type="project" value="TreeGrafter"/>
</dbReference>
<dbReference type="InterPro" id="IPR000504">
    <property type="entry name" value="RRM_dom"/>
</dbReference>
<dbReference type="PANTHER" id="PTHR48025">
    <property type="entry name" value="OS02G0815200 PROTEIN"/>
    <property type="match status" value="1"/>
</dbReference>
<dbReference type="InterPro" id="IPR035979">
    <property type="entry name" value="RBD_domain_sf"/>
</dbReference>
<feature type="compositionally biased region" description="Basic and acidic residues" evidence="3">
    <location>
        <begin position="78"/>
        <end position="91"/>
    </location>
</feature>
<dbReference type="SMART" id="SM00360">
    <property type="entry name" value="RRM"/>
    <property type="match status" value="3"/>
</dbReference>
<dbReference type="PROSITE" id="PS50102">
    <property type="entry name" value="RRM"/>
    <property type="match status" value="3"/>
</dbReference>
<dbReference type="GO" id="GO:1901259">
    <property type="term" value="P:chloroplast rRNA processing"/>
    <property type="evidence" value="ECO:0007669"/>
    <property type="project" value="TreeGrafter"/>
</dbReference>
<dbReference type="GO" id="GO:0009535">
    <property type="term" value="C:chloroplast thylakoid membrane"/>
    <property type="evidence" value="ECO:0007669"/>
    <property type="project" value="TreeGrafter"/>
</dbReference>
<dbReference type="InterPro" id="IPR012677">
    <property type="entry name" value="Nucleotide-bd_a/b_plait_sf"/>
</dbReference>
<dbReference type="InterPro" id="IPR050502">
    <property type="entry name" value="Euk_RNA-bind_prot"/>
</dbReference>
<feature type="region of interest" description="Disordered" evidence="3">
    <location>
        <begin position="65"/>
        <end position="92"/>
    </location>
</feature>
<dbReference type="SUPFAM" id="SSF54928">
    <property type="entry name" value="RNA-binding domain, RBD"/>
    <property type="match status" value="3"/>
</dbReference>
<evidence type="ECO:0000256" key="1">
    <source>
        <dbReference type="ARBA" id="ARBA00022884"/>
    </source>
</evidence>